<evidence type="ECO:0000313" key="8">
    <source>
        <dbReference type="EMBL" id="JAG86668.1"/>
    </source>
</evidence>
<evidence type="ECO:0000256" key="2">
    <source>
        <dbReference type="ARBA" id="ARBA00009191"/>
    </source>
</evidence>
<dbReference type="EMBL" id="GCHU01014535">
    <property type="protein sequence ID" value="JAG86668.1"/>
    <property type="molecule type" value="Transcribed_RNA"/>
</dbReference>
<dbReference type="InterPro" id="IPR018119">
    <property type="entry name" value="Strictosidine_synth_cons-reg"/>
</dbReference>
<dbReference type="AlphaFoldDB" id="A0A0C9S6K9"/>
<dbReference type="PANTHER" id="PTHR10426">
    <property type="entry name" value="STRICTOSIDINE SYNTHASE-RELATED"/>
    <property type="match status" value="1"/>
</dbReference>
<feature type="domain" description="Strictosidine synthase conserved region" evidence="7">
    <location>
        <begin position="154"/>
        <end position="240"/>
    </location>
</feature>
<protein>
    <submittedName>
        <fullName evidence="8">TSA: Wollemia nobilis Ref_Wollemi_Transcript_14619_1203 transcribed RNA sequence</fullName>
    </submittedName>
</protein>
<keyword evidence="5" id="KW-0325">Glycoprotein</keyword>
<dbReference type="GO" id="GO:0012505">
    <property type="term" value="C:endomembrane system"/>
    <property type="evidence" value="ECO:0007669"/>
    <property type="project" value="TreeGrafter"/>
</dbReference>
<keyword evidence="3" id="KW-0597">Phosphoprotein</keyword>
<evidence type="ECO:0000259" key="7">
    <source>
        <dbReference type="Pfam" id="PF03088"/>
    </source>
</evidence>
<dbReference type="InterPro" id="IPR011042">
    <property type="entry name" value="6-blade_b-propeller_TolB-like"/>
</dbReference>
<sequence>MEAPRKAMIVGMLCIAAAASWKALLSVSPIDPLPIELPPLPQRVGIFSHNEKLRSAFKLALGLVQGPEDLAVDSDGNLYTACADGWVKKISFINDFDVHVENWTYVGGRPVGVALGIHGELLVCELAQGLLNVTRGKFEVLSNEAEGLKYKLTDGVDVSKEGIIYFTDATHKYSFDLLTLDFIEYRPNGRLLKFDPATRTTTVLLRDLYFANGVALSPKQDFLVFCETTMYRCRKYWLQGPKEGSVESFIDGLPAFPDNVRYDGEGTFWIALPTAWNPLGRCMIKYRFLRHVVVVLSSWVPNLKYGNKVTKVKESSVLAVNENGDPVEFYSHPDVPMITAGLKIGNYLYFGGLHQGYIGRINL</sequence>
<dbReference type="Pfam" id="PF20067">
    <property type="entry name" value="SSL_N"/>
    <property type="match status" value="1"/>
</dbReference>
<comment type="similarity">
    <text evidence="2">Belongs to the strictosidine synthase family.</text>
</comment>
<evidence type="ECO:0000256" key="6">
    <source>
        <dbReference type="SAM" id="SignalP"/>
    </source>
</evidence>
<proteinExistence type="inferred from homology"/>
<dbReference type="GO" id="GO:0016787">
    <property type="term" value="F:hydrolase activity"/>
    <property type="evidence" value="ECO:0007669"/>
    <property type="project" value="TreeGrafter"/>
</dbReference>
<evidence type="ECO:0000256" key="3">
    <source>
        <dbReference type="ARBA" id="ARBA00022553"/>
    </source>
</evidence>
<dbReference type="Gene3D" id="2.120.10.30">
    <property type="entry name" value="TolB, C-terminal domain"/>
    <property type="match status" value="1"/>
</dbReference>
<feature type="signal peptide" evidence="6">
    <location>
        <begin position="1"/>
        <end position="26"/>
    </location>
</feature>
<evidence type="ECO:0000256" key="1">
    <source>
        <dbReference type="ARBA" id="ARBA00004116"/>
    </source>
</evidence>
<reference evidence="8" key="1">
    <citation type="submission" date="2015-02" db="EMBL/GenBank/DDBJ databases">
        <title>A transcriptome of Wollemia nobilis - a relic of Gondwana.</title>
        <authorList>
            <person name="Chia J.Y."/>
            <person name="Leong Y.S."/>
            <person name="Abdul Karim S."/>
            <person name="Wan Azmi N."/>
            <person name="Hercus R."/>
            <person name="Croft L."/>
        </authorList>
    </citation>
    <scope>NUCLEOTIDE SEQUENCE</scope>
    <source>
        <strain evidence="8">MaeBrown</strain>
        <tissue evidence="8">Leaf</tissue>
    </source>
</reference>
<accession>A0A0C9S6K9</accession>
<feature type="chain" id="PRO_5002202663" evidence="6">
    <location>
        <begin position="27"/>
        <end position="363"/>
    </location>
</feature>
<keyword evidence="4" id="KW-0926">Vacuole</keyword>
<dbReference type="PANTHER" id="PTHR10426:SF88">
    <property type="entry name" value="ADIPOCYTE PLASMA MEMBRANE-ASSOCIATED PROTEIN HEMOMUCIN-RELATED"/>
    <property type="match status" value="1"/>
</dbReference>
<dbReference type="Pfam" id="PF03088">
    <property type="entry name" value="Str_synth"/>
    <property type="match status" value="1"/>
</dbReference>
<name>A0A0C9S6K9_9CONI</name>
<dbReference type="GO" id="GO:0005773">
    <property type="term" value="C:vacuole"/>
    <property type="evidence" value="ECO:0007669"/>
    <property type="project" value="UniProtKB-SubCell"/>
</dbReference>
<evidence type="ECO:0000256" key="4">
    <source>
        <dbReference type="ARBA" id="ARBA00022554"/>
    </source>
</evidence>
<evidence type="ECO:0000256" key="5">
    <source>
        <dbReference type="ARBA" id="ARBA00023180"/>
    </source>
</evidence>
<comment type="subcellular location">
    <subcellularLocation>
        <location evidence="1">Vacuole</location>
    </subcellularLocation>
</comment>
<organism evidence="8">
    <name type="scientific">Wollemia nobilis</name>
    <dbReference type="NCBI Taxonomy" id="56998"/>
    <lineage>
        <taxon>Eukaryota</taxon>
        <taxon>Viridiplantae</taxon>
        <taxon>Streptophyta</taxon>
        <taxon>Embryophyta</taxon>
        <taxon>Tracheophyta</taxon>
        <taxon>Spermatophyta</taxon>
        <taxon>Pinopsida</taxon>
        <taxon>Pinidae</taxon>
        <taxon>Conifers II</taxon>
        <taxon>Araucariales</taxon>
        <taxon>Araucariaceae</taxon>
        <taxon>Wollemia</taxon>
    </lineage>
</organism>
<keyword evidence="6" id="KW-0732">Signal</keyword>
<dbReference type="SUPFAM" id="SSF63829">
    <property type="entry name" value="Calcium-dependent phosphotriesterase"/>
    <property type="match status" value="1"/>
</dbReference>